<gene>
    <name evidence="7" type="ORF">SAMN04487962_11188</name>
</gene>
<evidence type="ECO:0000259" key="6">
    <source>
        <dbReference type="PROSITE" id="PS50862"/>
    </source>
</evidence>
<dbReference type="GO" id="GO:0006430">
    <property type="term" value="P:lysyl-tRNA aminoacylation"/>
    <property type="evidence" value="ECO:0007669"/>
    <property type="project" value="InterPro"/>
</dbReference>
<keyword evidence="3" id="KW-0547">Nucleotide-binding</keyword>
<accession>A0A1I0F3R2</accession>
<dbReference type="PANTHER" id="PTHR42918:SF6">
    <property type="entry name" value="ELONGATION FACTOR P--(R)-BETA-LYSINE LIGASE"/>
    <property type="match status" value="1"/>
</dbReference>
<proteinExistence type="predicted"/>
<dbReference type="NCBIfam" id="NF006828">
    <property type="entry name" value="PRK09350.1"/>
    <property type="match status" value="1"/>
</dbReference>
<keyword evidence="4" id="KW-0067">ATP-binding</keyword>
<protein>
    <submittedName>
        <fullName evidence="7">Lysyl-tRNA synthetase, class 2</fullName>
    </submittedName>
</protein>
<dbReference type="Gene3D" id="3.30.930.10">
    <property type="entry name" value="Bira Bifunctional Protein, Domain 2"/>
    <property type="match status" value="1"/>
</dbReference>
<reference evidence="8" key="1">
    <citation type="submission" date="2016-10" db="EMBL/GenBank/DDBJ databases">
        <authorList>
            <person name="Varghese N."/>
            <person name="Submissions S."/>
        </authorList>
    </citation>
    <scope>NUCLEOTIDE SEQUENCE [LARGE SCALE GENOMIC DNA]</scope>
    <source>
        <strain evidence="8">CGMCC 1.6489</strain>
    </source>
</reference>
<comment type="subunit">
    <text evidence="1">Homodimer.</text>
</comment>
<dbReference type="OrthoDB" id="9802326at2"/>
<comment type="catalytic activity">
    <reaction evidence="5">
        <text>D-beta-lysine + L-lysyl-[protein] + ATP = N(6)-((3R)-3,6-diaminohexanoyl)-L-lysyl-[protein] + AMP + diphosphate + H(+)</text>
        <dbReference type="Rhea" id="RHEA:83435"/>
        <dbReference type="Rhea" id="RHEA-COMP:9752"/>
        <dbReference type="Rhea" id="RHEA-COMP:20131"/>
        <dbReference type="ChEBI" id="CHEBI:15378"/>
        <dbReference type="ChEBI" id="CHEBI:29969"/>
        <dbReference type="ChEBI" id="CHEBI:30616"/>
        <dbReference type="ChEBI" id="CHEBI:33019"/>
        <dbReference type="ChEBI" id="CHEBI:84138"/>
        <dbReference type="ChEBI" id="CHEBI:156053"/>
        <dbReference type="ChEBI" id="CHEBI:456215"/>
    </reaction>
    <physiologicalReaction direction="left-to-right" evidence="5">
        <dbReference type="Rhea" id="RHEA:83436"/>
    </physiologicalReaction>
</comment>
<dbReference type="STRING" id="430453.SAMN04487962_11188"/>
<feature type="domain" description="Aminoacyl-transfer RNA synthetases class-II family profile" evidence="6">
    <location>
        <begin position="33"/>
        <end position="329"/>
    </location>
</feature>
<dbReference type="NCBIfam" id="TIGR00462">
    <property type="entry name" value="genX"/>
    <property type="match status" value="1"/>
</dbReference>
<dbReference type="InterPro" id="IPR004364">
    <property type="entry name" value="Aa-tRNA-synt_II"/>
</dbReference>
<evidence type="ECO:0000256" key="4">
    <source>
        <dbReference type="ARBA" id="ARBA00022840"/>
    </source>
</evidence>
<dbReference type="AlphaFoldDB" id="A0A1I0F3R2"/>
<dbReference type="EMBL" id="FOHZ01000011">
    <property type="protein sequence ID" value="SET51667.1"/>
    <property type="molecule type" value="Genomic_DNA"/>
</dbReference>
<sequence>MGRGQSLPGAAPSWQPTATRQVLEGRARQLDWVRGFFAQRGVLEVETPVLGQCGITDVNIDCIAAAPQPVAGWTHSTGWLQTSPEYHMKRLLAAGSGSIYQVSHVFRNGERGRRHNPEFSLLEWYRPGWNDEQLMDEVAALVCGWLGAPEPERMSYRQLMRAHAGLDPMTADLPELRNACYSLTGDAALVDQLDRDSCLDLVMSFRVEPALGFDRPVFVTRYPASQAALARISEEDGCPVAHRFELYVQGIELCNGYWELTDADEQRQRFEADNARRRELGKPEMPVDERLLAALEAGLPECAGVALGLDRLLMLKCGVDDISEVLAFPAERS</sequence>
<evidence type="ECO:0000256" key="3">
    <source>
        <dbReference type="ARBA" id="ARBA00022741"/>
    </source>
</evidence>
<dbReference type="InterPro" id="IPR004525">
    <property type="entry name" value="EpmA"/>
</dbReference>
<evidence type="ECO:0000256" key="2">
    <source>
        <dbReference type="ARBA" id="ARBA00022598"/>
    </source>
</evidence>
<evidence type="ECO:0000256" key="1">
    <source>
        <dbReference type="ARBA" id="ARBA00011738"/>
    </source>
</evidence>
<dbReference type="PANTHER" id="PTHR42918">
    <property type="entry name" value="LYSYL-TRNA SYNTHETASE"/>
    <property type="match status" value="1"/>
</dbReference>
<evidence type="ECO:0000256" key="5">
    <source>
        <dbReference type="ARBA" id="ARBA00052794"/>
    </source>
</evidence>
<dbReference type="InterPro" id="IPR006195">
    <property type="entry name" value="aa-tRNA-synth_II"/>
</dbReference>
<dbReference type="SUPFAM" id="SSF55681">
    <property type="entry name" value="Class II aaRS and biotin synthetases"/>
    <property type="match status" value="1"/>
</dbReference>
<dbReference type="PROSITE" id="PS50862">
    <property type="entry name" value="AA_TRNA_LIGASE_II"/>
    <property type="match status" value="1"/>
</dbReference>
<keyword evidence="2" id="KW-0436">Ligase</keyword>
<dbReference type="GO" id="GO:0005524">
    <property type="term" value="F:ATP binding"/>
    <property type="evidence" value="ECO:0007669"/>
    <property type="project" value="UniProtKB-KW"/>
</dbReference>
<dbReference type="FunFam" id="3.30.930.10:FF:000017">
    <property type="entry name" value="Elongation factor P--(R)-beta-lysine ligase"/>
    <property type="match status" value="1"/>
</dbReference>
<dbReference type="GO" id="GO:0004824">
    <property type="term" value="F:lysine-tRNA ligase activity"/>
    <property type="evidence" value="ECO:0007669"/>
    <property type="project" value="InterPro"/>
</dbReference>
<organism evidence="7 8">
    <name type="scientific">Marinobacter segnicrescens</name>
    <dbReference type="NCBI Taxonomy" id="430453"/>
    <lineage>
        <taxon>Bacteria</taxon>
        <taxon>Pseudomonadati</taxon>
        <taxon>Pseudomonadota</taxon>
        <taxon>Gammaproteobacteria</taxon>
        <taxon>Pseudomonadales</taxon>
        <taxon>Marinobacteraceae</taxon>
        <taxon>Marinobacter</taxon>
    </lineage>
</organism>
<keyword evidence="8" id="KW-1185">Reference proteome</keyword>
<keyword evidence="7" id="KW-0030">Aminoacyl-tRNA synthetase</keyword>
<evidence type="ECO:0000313" key="8">
    <source>
        <dbReference type="Proteomes" id="UP000198762"/>
    </source>
</evidence>
<dbReference type="RefSeq" id="WP_091852470.1">
    <property type="nucleotide sequence ID" value="NZ_FOHZ01000011.1"/>
</dbReference>
<dbReference type="GO" id="GO:0000049">
    <property type="term" value="F:tRNA binding"/>
    <property type="evidence" value="ECO:0007669"/>
    <property type="project" value="TreeGrafter"/>
</dbReference>
<dbReference type="InterPro" id="IPR045864">
    <property type="entry name" value="aa-tRNA-synth_II/BPL/LPL"/>
</dbReference>
<name>A0A1I0F3R2_9GAMM</name>
<dbReference type="Proteomes" id="UP000198762">
    <property type="component" value="Unassembled WGS sequence"/>
</dbReference>
<evidence type="ECO:0000313" key="7">
    <source>
        <dbReference type="EMBL" id="SET51667.1"/>
    </source>
</evidence>
<dbReference type="GO" id="GO:0005829">
    <property type="term" value="C:cytosol"/>
    <property type="evidence" value="ECO:0007669"/>
    <property type="project" value="TreeGrafter"/>
</dbReference>
<dbReference type="Pfam" id="PF00152">
    <property type="entry name" value="tRNA-synt_2"/>
    <property type="match status" value="1"/>
</dbReference>